<feature type="transmembrane region" description="Helical" evidence="7">
    <location>
        <begin position="53"/>
        <end position="70"/>
    </location>
</feature>
<evidence type="ECO:0000256" key="7">
    <source>
        <dbReference type="SAM" id="Phobius"/>
    </source>
</evidence>
<dbReference type="RefSeq" id="WP_176698037.1">
    <property type="nucleotide sequence ID" value="NZ_CZQA01000009.1"/>
</dbReference>
<dbReference type="EMBL" id="CZQA01000009">
    <property type="protein sequence ID" value="CUS36565.1"/>
    <property type="molecule type" value="Genomic_DNA"/>
</dbReference>
<feature type="transmembrane region" description="Helical" evidence="7">
    <location>
        <begin position="453"/>
        <end position="476"/>
    </location>
</feature>
<comment type="subcellular location">
    <subcellularLocation>
        <location evidence="1">Cell membrane</location>
        <topology evidence="1">Multi-pass membrane protein</topology>
    </subcellularLocation>
</comment>
<feature type="transmembrane region" description="Helical" evidence="7">
    <location>
        <begin position="157"/>
        <end position="175"/>
    </location>
</feature>
<keyword evidence="3" id="KW-1003">Cell membrane</keyword>
<evidence type="ECO:0000256" key="1">
    <source>
        <dbReference type="ARBA" id="ARBA00004651"/>
    </source>
</evidence>
<evidence type="ECO:0000256" key="4">
    <source>
        <dbReference type="ARBA" id="ARBA00022692"/>
    </source>
</evidence>
<reference evidence="8 9" key="1">
    <citation type="submission" date="2015-10" db="EMBL/GenBank/DDBJ databases">
        <authorList>
            <person name="Gilbert D.G."/>
        </authorList>
    </citation>
    <scope>NUCLEOTIDE SEQUENCE [LARGE SCALE GENOMIC DNA]</scope>
    <source>
        <strain evidence="8">COMA1</strain>
    </source>
</reference>
<evidence type="ECO:0000256" key="6">
    <source>
        <dbReference type="ARBA" id="ARBA00023136"/>
    </source>
</evidence>
<feature type="transmembrane region" description="Helical" evidence="7">
    <location>
        <begin position="126"/>
        <end position="145"/>
    </location>
</feature>
<feature type="transmembrane region" description="Helical" evidence="7">
    <location>
        <begin position="91"/>
        <end position="114"/>
    </location>
</feature>
<keyword evidence="5 7" id="KW-1133">Transmembrane helix</keyword>
<dbReference type="PANTHER" id="PTHR30250">
    <property type="entry name" value="PST FAMILY PREDICTED COLANIC ACID TRANSPORTER"/>
    <property type="match status" value="1"/>
</dbReference>
<keyword evidence="9" id="KW-1185">Reference proteome</keyword>
<evidence type="ECO:0000256" key="5">
    <source>
        <dbReference type="ARBA" id="ARBA00022989"/>
    </source>
</evidence>
<dbReference type="STRING" id="1742972.COMA1_30122"/>
<comment type="similarity">
    <text evidence="2">Belongs to the polysaccharide synthase family.</text>
</comment>
<name>A0A0S4LGD3_9BACT</name>
<feature type="transmembrane region" description="Helical" evidence="7">
    <location>
        <begin position="425"/>
        <end position="447"/>
    </location>
</feature>
<feature type="transmembrane region" description="Helical" evidence="7">
    <location>
        <begin position="369"/>
        <end position="387"/>
    </location>
</feature>
<feature type="transmembrane region" description="Helical" evidence="7">
    <location>
        <begin position="330"/>
        <end position="349"/>
    </location>
</feature>
<dbReference type="AlphaFoldDB" id="A0A0S4LGD3"/>
<evidence type="ECO:0000313" key="8">
    <source>
        <dbReference type="EMBL" id="CUS36565.1"/>
    </source>
</evidence>
<evidence type="ECO:0000256" key="2">
    <source>
        <dbReference type="ARBA" id="ARBA00007430"/>
    </source>
</evidence>
<dbReference type="InterPro" id="IPR050833">
    <property type="entry name" value="Poly_Biosynth_Transport"/>
</dbReference>
<feature type="transmembrane region" description="Helical" evidence="7">
    <location>
        <begin position="295"/>
        <end position="318"/>
    </location>
</feature>
<sequence length="507" mass="54807">MSAHLQEEKLEKSEFSKKSLHSGAISILAQATNTAVQIGTTICLARLLVPEDFGLVAMVSALTGFANVLMDLGTRDAAVQRPQITQEELSTLFWLTTGLGALFTAVVLAAAPLIGEFYHEERLIRIAQFWGLTFVITALSCQHAALLRRQLMFQKVALIEVAANILGAAVAIGMGLSGSGYWALVLRPLVTACVMLILIWSTCRWLPGWPVLSKGVKETVKFGLNITGFTTTDYLAKAADRVGLGYTVGARELGLYHNAATVYENALTVVTLPLHSVAVATLSRLRDNVEELRRAWATALSSLTFFATLAFVILAVIGQDLIVLLLGNKWVGASTLLVLFALRGPAQVIERTLGWLHVAAGRPDRWMRWGLLSCLVQIVAVLCGIPFGAMGVALSYGICTYILFVPAIVYAGQPLQIGLRELMPAIVPPLIGALIAEGVGFTLRTFYLSDLSSIQRMAALIVVCVTAYALITVGMFRMTKPMDVAKRLLSDLLPNRLSRMLGLSTAH</sequence>
<organism evidence="8 9">
    <name type="scientific">Candidatus Nitrospira nitrosa</name>
    <dbReference type="NCBI Taxonomy" id="1742972"/>
    <lineage>
        <taxon>Bacteria</taxon>
        <taxon>Pseudomonadati</taxon>
        <taxon>Nitrospirota</taxon>
        <taxon>Nitrospiria</taxon>
        <taxon>Nitrospirales</taxon>
        <taxon>Nitrospiraceae</taxon>
        <taxon>Nitrospira</taxon>
    </lineage>
</organism>
<evidence type="ECO:0000313" key="9">
    <source>
        <dbReference type="Proteomes" id="UP000199032"/>
    </source>
</evidence>
<dbReference type="Pfam" id="PF13440">
    <property type="entry name" value="Polysacc_synt_3"/>
    <property type="match status" value="1"/>
</dbReference>
<keyword evidence="4 7" id="KW-0812">Transmembrane</keyword>
<feature type="transmembrane region" description="Helical" evidence="7">
    <location>
        <begin position="393"/>
        <end position="413"/>
    </location>
</feature>
<dbReference type="GO" id="GO:0005886">
    <property type="term" value="C:plasma membrane"/>
    <property type="evidence" value="ECO:0007669"/>
    <property type="project" value="UniProtKB-SubCell"/>
</dbReference>
<gene>
    <name evidence="8" type="ORF">COMA1_30122</name>
</gene>
<dbReference type="PANTHER" id="PTHR30250:SF10">
    <property type="entry name" value="LIPOPOLYSACCHARIDE BIOSYNTHESIS PROTEIN WZXC"/>
    <property type="match status" value="1"/>
</dbReference>
<evidence type="ECO:0000256" key="3">
    <source>
        <dbReference type="ARBA" id="ARBA00022475"/>
    </source>
</evidence>
<keyword evidence="6 7" id="KW-0472">Membrane</keyword>
<accession>A0A0S4LGD3</accession>
<protein>
    <submittedName>
        <fullName evidence="8">Polysaccharide biosynthesis protein</fullName>
    </submittedName>
</protein>
<dbReference type="CDD" id="cd13127">
    <property type="entry name" value="MATE_tuaB_like"/>
    <property type="match status" value="1"/>
</dbReference>
<proteinExistence type="inferred from homology"/>
<feature type="transmembrane region" description="Helical" evidence="7">
    <location>
        <begin position="181"/>
        <end position="200"/>
    </location>
</feature>
<dbReference type="Proteomes" id="UP000199032">
    <property type="component" value="Unassembled WGS sequence"/>
</dbReference>